<proteinExistence type="predicted"/>
<dbReference type="Pfam" id="PF13556">
    <property type="entry name" value="HTH_30"/>
    <property type="match status" value="1"/>
</dbReference>
<evidence type="ECO:0000313" key="2">
    <source>
        <dbReference type="EMBL" id="MBL1097392.1"/>
    </source>
</evidence>
<keyword evidence="3" id="KW-1185">Reference proteome</keyword>
<dbReference type="InterPro" id="IPR029016">
    <property type="entry name" value="GAF-like_dom_sf"/>
</dbReference>
<protein>
    <submittedName>
        <fullName evidence="2">Helix-turn-helix domain-containing protein</fullName>
    </submittedName>
</protein>
<feature type="domain" description="PucR C-terminal helix-turn-helix" evidence="1">
    <location>
        <begin position="465"/>
        <end position="521"/>
    </location>
</feature>
<dbReference type="EMBL" id="JAERRF010000006">
    <property type="protein sequence ID" value="MBL1097392.1"/>
    <property type="molecule type" value="Genomic_DNA"/>
</dbReference>
<comment type="caution">
    <text evidence="2">The sequence shown here is derived from an EMBL/GenBank/DDBJ whole genome shotgun (WGS) entry which is preliminary data.</text>
</comment>
<dbReference type="RefSeq" id="WP_201874641.1">
    <property type="nucleotide sequence ID" value="NZ_JAERRF010000006.1"/>
</dbReference>
<sequence>MISLQRLLDAVGPAVLSGMCAPERLSVTVGDAVIAEPDGELEPRTGDVVLGVNLTDRDAALRLLAQCARRSAAALLLKAPVAVDAEMAAAADEAGVALLRVSAEAGWVQVLSLLRAALDSEGLTASAAGLGVAEAGDLFGVADAIARIIDAPVTIEDRSSRVLAYSTRQERSDEARVATIMGRHAPEDVNEHFRRHGVFRRIAQDTTPIYVPAVVEGTKPRLVVPVHAGGDVLGSIWAIVPGPVEPERAAAFADAADAAALHLLRRRAEADRQRLALADMVAKVLHGQEGATDAAHLLGLTSGPWRVIAVGVPSEDADEAERQRLTVRERLCRFPGTRLRSPAAVIGDVVYGIVHADAVNSASGARADWLGDVAGTSGDAAAPLVAMGGLATTVPGLADSREQADDTLGLLTAGLVPGGAAVHDEVWATVVLRRTARSATGARTADIGPLRALLEHDREHHTSHVPTLYTWLEEMGDAKAAAARLHIHPNTLRHRMRRMQEVVDLRLDSPEVRSALLLQLTARRYGNDSATASEGDPHTTALDPV</sequence>
<dbReference type="Proteomes" id="UP000634229">
    <property type="component" value="Unassembled WGS sequence"/>
</dbReference>
<dbReference type="InterPro" id="IPR051448">
    <property type="entry name" value="CdaR-like_regulators"/>
</dbReference>
<evidence type="ECO:0000259" key="1">
    <source>
        <dbReference type="Pfam" id="PF13556"/>
    </source>
</evidence>
<name>A0ABS1NBD7_9ACTN</name>
<dbReference type="PANTHER" id="PTHR33744">
    <property type="entry name" value="CARBOHYDRATE DIACID REGULATOR"/>
    <property type="match status" value="1"/>
</dbReference>
<gene>
    <name evidence="2" type="ORF">JK363_12035</name>
</gene>
<evidence type="ECO:0000313" key="3">
    <source>
        <dbReference type="Proteomes" id="UP000634229"/>
    </source>
</evidence>
<organism evidence="2 3">
    <name type="scientific">Streptomyces coffeae</name>
    <dbReference type="NCBI Taxonomy" id="621382"/>
    <lineage>
        <taxon>Bacteria</taxon>
        <taxon>Bacillati</taxon>
        <taxon>Actinomycetota</taxon>
        <taxon>Actinomycetes</taxon>
        <taxon>Kitasatosporales</taxon>
        <taxon>Streptomycetaceae</taxon>
        <taxon>Streptomyces</taxon>
    </lineage>
</organism>
<dbReference type="Gene3D" id="3.30.450.40">
    <property type="match status" value="1"/>
</dbReference>
<dbReference type="PANTHER" id="PTHR33744:SF17">
    <property type="entry name" value="CONSERVED PROTEIN"/>
    <property type="match status" value="1"/>
</dbReference>
<dbReference type="Gene3D" id="1.10.10.2840">
    <property type="entry name" value="PucR C-terminal helix-turn-helix domain"/>
    <property type="match status" value="1"/>
</dbReference>
<reference evidence="2 3" key="1">
    <citation type="submission" date="2021-01" db="EMBL/GenBank/DDBJ databases">
        <title>WGS of actinomycetes isolated from Thailand.</title>
        <authorList>
            <person name="Thawai C."/>
        </authorList>
    </citation>
    <scope>NUCLEOTIDE SEQUENCE [LARGE SCALE GENOMIC DNA]</scope>
    <source>
        <strain evidence="2 3">CA1R205</strain>
    </source>
</reference>
<dbReference type="InterPro" id="IPR025736">
    <property type="entry name" value="PucR_C-HTH_dom"/>
</dbReference>
<dbReference type="InterPro" id="IPR042070">
    <property type="entry name" value="PucR_C-HTH_sf"/>
</dbReference>
<accession>A0ABS1NBD7</accession>